<accession>A0ABW0SR93</accession>
<feature type="transmembrane region" description="Helical" evidence="1">
    <location>
        <begin position="7"/>
        <end position="29"/>
    </location>
</feature>
<dbReference type="Pfam" id="PF13536">
    <property type="entry name" value="EmrE"/>
    <property type="match status" value="1"/>
</dbReference>
<feature type="transmembrane region" description="Helical" evidence="1">
    <location>
        <begin position="206"/>
        <end position="227"/>
    </location>
</feature>
<evidence type="ECO:0000313" key="2">
    <source>
        <dbReference type="EMBL" id="MFC5571181.1"/>
    </source>
</evidence>
<feature type="transmembrane region" description="Helical" evidence="1">
    <location>
        <begin position="301"/>
        <end position="322"/>
    </location>
</feature>
<dbReference type="Proteomes" id="UP001596036">
    <property type="component" value="Unassembled WGS sequence"/>
</dbReference>
<protein>
    <submittedName>
        <fullName evidence="2">Multidrug resistance efflux transporter family protein</fullName>
    </submittedName>
</protein>
<comment type="caution">
    <text evidence="2">The sequence shown here is derived from an EMBL/GenBank/DDBJ whole genome shotgun (WGS) entry which is preliminary data.</text>
</comment>
<keyword evidence="1" id="KW-0472">Membrane</keyword>
<name>A0ABW0SR93_9GAMM</name>
<sequence length="337" mass="35582">MTRPQRGVALAAVTIALLSALFFTCTYVLNRAAATEGGHWAWTAALRYLLTLPIMLLVMPWQGGMRPVWRAIRAHPRPWLLWSGIGFVLFYVLLSYAAASGPAWLVAGTFQLTVIAGMLCAPFLYRNRHVRDARARIPLPALLAGVVVVGGVLLMQLGHGGGHLDRDGWLALAAVAVSAFAYPLGNRGLLLHLERAGVELNATQRVFGMTLASQPLWWAVAAGAFATTGAPPAGQVLLAAGVALGAGVIATVLFFQATGMVRNEPSALAAAEAMQAAEILFATVIGALWLGEAWPHGRALWGAMVVMAGIVIFSIVAARAAAGDRHATQELRSDRGA</sequence>
<keyword evidence="3" id="KW-1185">Reference proteome</keyword>
<feature type="transmembrane region" description="Helical" evidence="1">
    <location>
        <begin position="137"/>
        <end position="157"/>
    </location>
</feature>
<feature type="transmembrane region" description="Helical" evidence="1">
    <location>
        <begin position="233"/>
        <end position="255"/>
    </location>
</feature>
<keyword evidence="1" id="KW-0812">Transmembrane</keyword>
<feature type="transmembrane region" description="Helical" evidence="1">
    <location>
        <begin position="169"/>
        <end position="185"/>
    </location>
</feature>
<organism evidence="2 3">
    <name type="scientific">Lysobacter yangpyeongensis</name>
    <dbReference type="NCBI Taxonomy" id="346182"/>
    <lineage>
        <taxon>Bacteria</taxon>
        <taxon>Pseudomonadati</taxon>
        <taxon>Pseudomonadota</taxon>
        <taxon>Gammaproteobacteria</taxon>
        <taxon>Lysobacterales</taxon>
        <taxon>Lysobacteraceae</taxon>
        <taxon>Lysobacter</taxon>
    </lineage>
</organism>
<proteinExistence type="predicted"/>
<feature type="transmembrane region" description="Helical" evidence="1">
    <location>
        <begin position="104"/>
        <end position="125"/>
    </location>
</feature>
<keyword evidence="1" id="KW-1133">Transmembrane helix</keyword>
<feature type="transmembrane region" description="Helical" evidence="1">
    <location>
        <begin position="79"/>
        <end position="98"/>
    </location>
</feature>
<feature type="transmembrane region" description="Helical" evidence="1">
    <location>
        <begin position="41"/>
        <end position="59"/>
    </location>
</feature>
<gene>
    <name evidence="2" type="ORF">ACFPN1_14040</name>
</gene>
<reference evidence="3" key="1">
    <citation type="journal article" date="2019" name="Int. J. Syst. Evol. Microbiol.">
        <title>The Global Catalogue of Microorganisms (GCM) 10K type strain sequencing project: providing services to taxonomists for standard genome sequencing and annotation.</title>
        <authorList>
            <consortium name="The Broad Institute Genomics Platform"/>
            <consortium name="The Broad Institute Genome Sequencing Center for Infectious Disease"/>
            <person name="Wu L."/>
            <person name="Ma J."/>
        </authorList>
    </citation>
    <scope>NUCLEOTIDE SEQUENCE [LARGE SCALE GENOMIC DNA]</scope>
    <source>
        <strain evidence="3">KACC 11407</strain>
    </source>
</reference>
<evidence type="ECO:0000256" key="1">
    <source>
        <dbReference type="SAM" id="Phobius"/>
    </source>
</evidence>
<dbReference type="EMBL" id="JBHSNM010000006">
    <property type="protein sequence ID" value="MFC5571181.1"/>
    <property type="molecule type" value="Genomic_DNA"/>
</dbReference>
<feature type="transmembrane region" description="Helical" evidence="1">
    <location>
        <begin position="267"/>
        <end position="289"/>
    </location>
</feature>
<dbReference type="RefSeq" id="WP_386755765.1">
    <property type="nucleotide sequence ID" value="NZ_JBHSNM010000006.1"/>
</dbReference>
<dbReference type="InterPro" id="IPR032713">
    <property type="entry name" value="EmrE"/>
</dbReference>
<evidence type="ECO:0000313" key="3">
    <source>
        <dbReference type="Proteomes" id="UP001596036"/>
    </source>
</evidence>